<name>A0A1X1FCA1_9LACO</name>
<protein>
    <submittedName>
        <fullName evidence="1">Uncharacterized protein</fullName>
    </submittedName>
</protein>
<organism evidence="1 2">
    <name type="scientific">Lentilactobacillus parabuchneri</name>
    <dbReference type="NCBI Taxonomy" id="152331"/>
    <lineage>
        <taxon>Bacteria</taxon>
        <taxon>Bacillati</taxon>
        <taxon>Bacillota</taxon>
        <taxon>Bacilli</taxon>
        <taxon>Lactobacillales</taxon>
        <taxon>Lactobacillaceae</taxon>
        <taxon>Lentilactobacillus</taxon>
    </lineage>
</organism>
<sequence>MYSKQALITSTGFTPIERDILTIVLNDDRQYSLIQAKNLIRKFKEAF</sequence>
<comment type="caution">
    <text evidence="1">The sequence shown here is derived from an EMBL/GenBank/DDBJ whole genome shotgun (WGS) entry which is preliminary data.</text>
</comment>
<dbReference type="EMBL" id="MSBD01000049">
    <property type="protein sequence ID" value="ORN26022.1"/>
    <property type="molecule type" value="Genomic_DNA"/>
</dbReference>
<gene>
    <name evidence="1" type="ORF">FAM23169_02166</name>
</gene>
<reference evidence="1 2" key="1">
    <citation type="journal article" date="2017" name="Front. Microbiol.">
        <title>The Histidine Decarboxylase Gene Cluster of Lactobacillus parabuchneri Was Gained by Horizontal Gene Transfer and Is Mobile within the Species.</title>
        <authorList>
            <person name="Wuthrich D."/>
            <person name="Berthoud H."/>
            <person name="Wechsler D."/>
            <person name="Eugster E."/>
            <person name="Irmler S."/>
            <person name="Bruggmann R."/>
        </authorList>
    </citation>
    <scope>NUCLEOTIDE SEQUENCE [LARGE SCALE GENOMIC DNA]</scope>
    <source>
        <strain evidence="1 2">FAM23169</strain>
    </source>
</reference>
<keyword evidence="2" id="KW-1185">Reference proteome</keyword>
<evidence type="ECO:0000313" key="2">
    <source>
        <dbReference type="Proteomes" id="UP000193009"/>
    </source>
</evidence>
<accession>A0A1X1FCA1</accession>
<evidence type="ECO:0000313" key="1">
    <source>
        <dbReference type="EMBL" id="ORN26022.1"/>
    </source>
</evidence>
<proteinExistence type="predicted"/>
<dbReference type="RefSeq" id="WP_171031888.1">
    <property type="nucleotide sequence ID" value="NZ_CP181269.1"/>
</dbReference>
<dbReference type="Proteomes" id="UP000193009">
    <property type="component" value="Unassembled WGS sequence"/>
</dbReference>
<dbReference type="AlphaFoldDB" id="A0A1X1FCA1"/>